<evidence type="ECO:0000256" key="3">
    <source>
        <dbReference type="ARBA" id="ARBA00022989"/>
    </source>
</evidence>
<protein>
    <submittedName>
        <fullName evidence="5">TonB family C-terminal domain-containing protein</fullName>
    </submittedName>
</protein>
<dbReference type="Gene3D" id="3.30.1150.10">
    <property type="match status" value="1"/>
</dbReference>
<feature type="non-terminal residue" evidence="5">
    <location>
        <position position="1"/>
    </location>
</feature>
<accession>A0A1I2IR08</accession>
<keyword evidence="2" id="KW-0812">Transmembrane</keyword>
<dbReference type="Proteomes" id="UP000199400">
    <property type="component" value="Unassembled WGS sequence"/>
</dbReference>
<dbReference type="NCBIfam" id="TIGR01352">
    <property type="entry name" value="tonB_Cterm"/>
    <property type="match status" value="1"/>
</dbReference>
<proteinExistence type="predicted"/>
<name>A0A1I2IR08_9BACT</name>
<gene>
    <name evidence="5" type="ORF">SAMN02745121_08926</name>
</gene>
<keyword evidence="6" id="KW-1185">Reference proteome</keyword>
<dbReference type="InterPro" id="IPR049806">
    <property type="entry name" value="MasK-like_C"/>
</dbReference>
<dbReference type="NCBIfam" id="NF033768">
    <property type="entry name" value="myxo_SS_tail"/>
    <property type="match status" value="1"/>
</dbReference>
<organism evidence="5 6">
    <name type="scientific">Nannocystis exedens</name>
    <dbReference type="NCBI Taxonomy" id="54"/>
    <lineage>
        <taxon>Bacteria</taxon>
        <taxon>Pseudomonadati</taxon>
        <taxon>Myxococcota</taxon>
        <taxon>Polyangia</taxon>
        <taxon>Nannocystales</taxon>
        <taxon>Nannocystaceae</taxon>
        <taxon>Nannocystis</taxon>
    </lineage>
</organism>
<dbReference type="STRING" id="54.SAMN02745121_08926"/>
<evidence type="ECO:0000313" key="6">
    <source>
        <dbReference type="Proteomes" id="UP000199400"/>
    </source>
</evidence>
<comment type="subcellular location">
    <subcellularLocation>
        <location evidence="1">Membrane</location>
        <topology evidence="1">Single-pass membrane protein</topology>
    </subcellularLocation>
</comment>
<dbReference type="SUPFAM" id="SSF74653">
    <property type="entry name" value="TolA/TonB C-terminal domain"/>
    <property type="match status" value="1"/>
</dbReference>
<dbReference type="InterPro" id="IPR006260">
    <property type="entry name" value="TonB/TolA_C"/>
</dbReference>
<dbReference type="EMBL" id="FOMX01000079">
    <property type="protein sequence ID" value="SFF44842.1"/>
    <property type="molecule type" value="Genomic_DNA"/>
</dbReference>
<evidence type="ECO:0000256" key="4">
    <source>
        <dbReference type="ARBA" id="ARBA00023136"/>
    </source>
</evidence>
<reference evidence="6" key="1">
    <citation type="submission" date="2016-10" db="EMBL/GenBank/DDBJ databases">
        <authorList>
            <person name="Varghese N."/>
            <person name="Submissions S."/>
        </authorList>
    </citation>
    <scope>NUCLEOTIDE SEQUENCE [LARGE SCALE GENOMIC DNA]</scope>
    <source>
        <strain evidence="6">ATCC 25963</strain>
    </source>
</reference>
<keyword evidence="3" id="KW-1133">Transmembrane helix</keyword>
<evidence type="ECO:0000256" key="1">
    <source>
        <dbReference type="ARBA" id="ARBA00004167"/>
    </source>
</evidence>
<evidence type="ECO:0000256" key="2">
    <source>
        <dbReference type="ARBA" id="ARBA00022692"/>
    </source>
</evidence>
<dbReference type="RefSeq" id="WP_143141542.1">
    <property type="nucleotide sequence ID" value="NZ_FOMX01000079.1"/>
</dbReference>
<dbReference type="GO" id="GO:0016020">
    <property type="term" value="C:membrane"/>
    <property type="evidence" value="ECO:0007669"/>
    <property type="project" value="UniProtKB-SubCell"/>
</dbReference>
<sequence length="701" mass="72712">VRWTVAMLAACETLHGNEAPEVEDYALVLTADDVALRLRTIVSLTARGAAAVDAGTAHAVGPLSLLRADLPAHGWLRFDTTAAQQSLGPPGPPLPGDDFATIVQECGGMFSIFGTPAAPLGGARRMWNAIVAQAPADAVPPTTPAKTIVQVALTDLAAAKVRGAVAVHDLETAEHEPAVNVGPLGADVEVTLQTRVESGGTRSLLGFGVDPATIFGVAAPDRAFAAMQVDLAAAVPALQPYLPEVAALQPFRRAELRALRSGQALDVELVLASGDAPLQALDLSAVRWPEPPAPVDPTCSADYAIALRRTLEPSIAARPIEAVLAGLTGLDQALACPTLADQAAALRRAATMIVADALIERWRTADALRVLEGPCSAGDAELCAQRDRLRADVAPQLPRVTSSCEGVAWGRVIAVNAAGITLDGVRVADPPALRAAIAGLVREGEPPLELALAFDERMTLAQLRPIFAALAGPPRPSLSLVVFAGEPGAVRQLVFESLAQEAGVEDLDLAPYLDMFLARVDGEQVTLSQVRSPQVPEPADTAVGDRRLLVAAGDDSSWRAVAGAIARGCGSVRLIDSARLGPGAGSASASDGRPVKAGVGTGTVGRLDKDIIRRIVQAHVAEVRLCYNQGLARHPNLKGRVVIDFTVGGDGKVADAASRESSVADGAVPECITAAVRRWVFPRPEGGGSVKVTYPFVLEPG</sequence>
<keyword evidence="4" id="KW-0472">Membrane</keyword>
<dbReference type="AlphaFoldDB" id="A0A1I2IR08"/>
<evidence type="ECO:0000313" key="5">
    <source>
        <dbReference type="EMBL" id="SFF44842.1"/>
    </source>
</evidence>